<dbReference type="InterPro" id="IPR050872">
    <property type="entry name" value="PPR_P_subfamily"/>
</dbReference>
<comment type="similarity">
    <text evidence="1">Belongs to the PPR family. P subfamily.</text>
</comment>
<dbReference type="InterPro" id="IPR011990">
    <property type="entry name" value="TPR-like_helical_dom_sf"/>
</dbReference>
<proteinExistence type="inferred from homology"/>
<keyword evidence="5" id="KW-1185">Reference proteome</keyword>
<evidence type="ECO:0008006" key="6">
    <source>
        <dbReference type="Google" id="ProtNLM"/>
    </source>
</evidence>
<dbReference type="PROSITE" id="PS51375">
    <property type="entry name" value="PPR"/>
    <property type="match status" value="3"/>
</dbReference>
<dbReference type="PANTHER" id="PTHR46128">
    <property type="entry name" value="MITOCHONDRIAL GROUP I INTRON SPLICING FACTOR CCM1"/>
    <property type="match status" value="1"/>
</dbReference>
<protein>
    <recommendedName>
        <fullName evidence="6">Pentatricopeptide repeat-containing protein</fullName>
    </recommendedName>
</protein>
<dbReference type="Proteomes" id="UP001152561">
    <property type="component" value="Unassembled WGS sequence"/>
</dbReference>
<dbReference type="Gene3D" id="1.25.40.10">
    <property type="entry name" value="Tetratricopeptide repeat domain"/>
    <property type="match status" value="1"/>
</dbReference>
<evidence type="ECO:0000256" key="1">
    <source>
        <dbReference type="ARBA" id="ARBA00007626"/>
    </source>
</evidence>
<dbReference type="InterPro" id="IPR002885">
    <property type="entry name" value="PPR_rpt"/>
</dbReference>
<dbReference type="OrthoDB" id="185373at2759"/>
<dbReference type="PANTHER" id="PTHR46128:SF211">
    <property type="entry name" value="PENTACOTRIPEPTIDE-REPEAT REGION OF PRORP DOMAIN-CONTAINING PROTEIN"/>
    <property type="match status" value="1"/>
</dbReference>
<comment type="caution">
    <text evidence="4">The sequence shown here is derived from an EMBL/GenBank/DDBJ whole genome shotgun (WGS) entry which is preliminary data.</text>
</comment>
<evidence type="ECO:0000256" key="2">
    <source>
        <dbReference type="ARBA" id="ARBA00022737"/>
    </source>
</evidence>
<dbReference type="Pfam" id="PF01535">
    <property type="entry name" value="PPR"/>
    <property type="match status" value="1"/>
</dbReference>
<feature type="repeat" description="PPR" evidence="3">
    <location>
        <begin position="85"/>
        <end position="119"/>
    </location>
</feature>
<dbReference type="Pfam" id="PF13041">
    <property type="entry name" value="PPR_2"/>
    <property type="match status" value="1"/>
</dbReference>
<dbReference type="AlphaFoldDB" id="A0A9Q1M9L8"/>
<organism evidence="4 5">
    <name type="scientific">Anisodus acutangulus</name>
    <dbReference type="NCBI Taxonomy" id="402998"/>
    <lineage>
        <taxon>Eukaryota</taxon>
        <taxon>Viridiplantae</taxon>
        <taxon>Streptophyta</taxon>
        <taxon>Embryophyta</taxon>
        <taxon>Tracheophyta</taxon>
        <taxon>Spermatophyta</taxon>
        <taxon>Magnoliopsida</taxon>
        <taxon>eudicotyledons</taxon>
        <taxon>Gunneridae</taxon>
        <taxon>Pentapetalae</taxon>
        <taxon>asterids</taxon>
        <taxon>lamiids</taxon>
        <taxon>Solanales</taxon>
        <taxon>Solanaceae</taxon>
        <taxon>Solanoideae</taxon>
        <taxon>Hyoscyameae</taxon>
        <taxon>Anisodus</taxon>
    </lineage>
</organism>
<feature type="repeat" description="PPR" evidence="3">
    <location>
        <begin position="15"/>
        <end position="49"/>
    </location>
</feature>
<gene>
    <name evidence="4" type="ORF">K7X08_020379</name>
</gene>
<sequence length="210" mass="23692">MSLFHKLERKREDNGIAVYNVVINGLCKNCKVNEAHAIFEKLSFIGLLPDVRTYIVMTNGFFLEGLLAEAKNMLRKMKDNNCFPNNVTYNVIVQGFLRCNKISDVTTFMKEMAGRGFSFDATTTGYLKLMAIRTLLELSRQPIEEVAAGEVAGTGMVAPSYVFLASDFMYNYMSRDVKASFGYDYILWQQLCNFLLALENPGSEMAVVFS</sequence>
<keyword evidence="2" id="KW-0677">Repeat</keyword>
<reference evidence="5" key="1">
    <citation type="journal article" date="2023" name="Proc. Natl. Acad. Sci. U.S.A.">
        <title>Genomic and structural basis for evolution of tropane alkaloid biosynthesis.</title>
        <authorList>
            <person name="Wanga Y.-J."/>
            <person name="Taina T."/>
            <person name="Yua J.-Y."/>
            <person name="Lia J."/>
            <person name="Xua B."/>
            <person name="Chenc J."/>
            <person name="D'Auriad J.C."/>
            <person name="Huanga J.-P."/>
            <person name="Huanga S.-X."/>
        </authorList>
    </citation>
    <scope>NUCLEOTIDE SEQUENCE [LARGE SCALE GENOMIC DNA]</scope>
    <source>
        <strain evidence="5">cv. KIB-2019</strain>
    </source>
</reference>
<dbReference type="EMBL" id="JAJAGQ010000009">
    <property type="protein sequence ID" value="KAJ8552986.1"/>
    <property type="molecule type" value="Genomic_DNA"/>
</dbReference>
<feature type="repeat" description="PPR" evidence="3">
    <location>
        <begin position="50"/>
        <end position="84"/>
    </location>
</feature>
<evidence type="ECO:0000313" key="5">
    <source>
        <dbReference type="Proteomes" id="UP001152561"/>
    </source>
</evidence>
<dbReference type="NCBIfam" id="TIGR00756">
    <property type="entry name" value="PPR"/>
    <property type="match status" value="3"/>
</dbReference>
<evidence type="ECO:0000256" key="3">
    <source>
        <dbReference type="PROSITE-ProRule" id="PRU00708"/>
    </source>
</evidence>
<name>A0A9Q1M9L8_9SOLA</name>
<accession>A0A9Q1M9L8</accession>
<evidence type="ECO:0000313" key="4">
    <source>
        <dbReference type="EMBL" id="KAJ8552986.1"/>
    </source>
</evidence>